<evidence type="ECO:0000256" key="1">
    <source>
        <dbReference type="SAM" id="Phobius"/>
    </source>
</evidence>
<organism evidence="2 3">
    <name type="scientific">Polymorphobacter multimanifer</name>
    <dbReference type="NCBI Taxonomy" id="1070431"/>
    <lineage>
        <taxon>Bacteria</taxon>
        <taxon>Pseudomonadati</taxon>
        <taxon>Pseudomonadota</taxon>
        <taxon>Alphaproteobacteria</taxon>
        <taxon>Sphingomonadales</taxon>
        <taxon>Sphingosinicellaceae</taxon>
        <taxon>Polymorphobacter</taxon>
    </lineage>
</organism>
<keyword evidence="3" id="KW-1185">Reference proteome</keyword>
<keyword evidence="1" id="KW-0812">Transmembrane</keyword>
<comment type="caution">
    <text evidence="2">The sequence shown here is derived from an EMBL/GenBank/DDBJ whole genome shotgun (WGS) entry which is preliminary data.</text>
</comment>
<reference evidence="2 3" key="1">
    <citation type="submission" date="2020-08" db="EMBL/GenBank/DDBJ databases">
        <title>Genomic Encyclopedia of Type Strains, Phase IV (KMG-IV): sequencing the most valuable type-strain genomes for metagenomic binning, comparative biology and taxonomic classification.</title>
        <authorList>
            <person name="Goeker M."/>
        </authorList>
    </citation>
    <scope>NUCLEOTIDE SEQUENCE [LARGE SCALE GENOMIC DNA]</scope>
    <source>
        <strain evidence="2 3">DSM 102189</strain>
    </source>
</reference>
<feature type="transmembrane region" description="Helical" evidence="1">
    <location>
        <begin position="6"/>
        <end position="28"/>
    </location>
</feature>
<dbReference type="RefSeq" id="WP_184201076.1">
    <property type="nucleotide sequence ID" value="NZ_BMOX01000021.1"/>
</dbReference>
<proteinExistence type="predicted"/>
<evidence type="ECO:0000313" key="3">
    <source>
        <dbReference type="Proteomes" id="UP000538147"/>
    </source>
</evidence>
<keyword evidence="1" id="KW-1133">Transmembrane helix</keyword>
<name>A0A841L7K3_9SPHN</name>
<dbReference type="Proteomes" id="UP000538147">
    <property type="component" value="Unassembled WGS sequence"/>
</dbReference>
<sequence>MAPSIAVIMVVGSGALLAAAWWLVEAVAPRWMAERTRRQVALHRNVIEAMNVAIPRAGNDTEQQARLTANRDWHLAALTKLAPAEAAGIEVVPLARAA</sequence>
<gene>
    <name evidence="2" type="ORF">FHS79_002744</name>
</gene>
<accession>A0A841L7K3</accession>
<keyword evidence="1" id="KW-0472">Membrane</keyword>
<evidence type="ECO:0000313" key="2">
    <source>
        <dbReference type="EMBL" id="MBB6228554.1"/>
    </source>
</evidence>
<protein>
    <submittedName>
        <fullName evidence="2">Uncharacterized protein</fullName>
    </submittedName>
</protein>
<dbReference type="AlphaFoldDB" id="A0A841L7K3"/>
<dbReference type="EMBL" id="JACIIV010000020">
    <property type="protein sequence ID" value="MBB6228554.1"/>
    <property type="molecule type" value="Genomic_DNA"/>
</dbReference>